<feature type="domain" description="ABC transporter" evidence="8">
    <location>
        <begin position="349"/>
        <end position="593"/>
    </location>
</feature>
<name>A0A8J3R1C3_9ACTN</name>
<keyword evidence="6 7" id="KW-0472">Membrane</keyword>
<dbReference type="EMBL" id="BONZ01000082">
    <property type="protein sequence ID" value="GIH19565.1"/>
    <property type="molecule type" value="Genomic_DNA"/>
</dbReference>
<dbReference type="CDD" id="cd03228">
    <property type="entry name" value="ABCC_MRP_Like"/>
    <property type="match status" value="1"/>
</dbReference>
<dbReference type="SUPFAM" id="SSF90123">
    <property type="entry name" value="ABC transporter transmembrane region"/>
    <property type="match status" value="1"/>
</dbReference>
<evidence type="ECO:0000256" key="3">
    <source>
        <dbReference type="ARBA" id="ARBA00022741"/>
    </source>
</evidence>
<dbReference type="PROSITE" id="PS50893">
    <property type="entry name" value="ABC_TRANSPORTER_2"/>
    <property type="match status" value="1"/>
</dbReference>
<evidence type="ECO:0000256" key="2">
    <source>
        <dbReference type="ARBA" id="ARBA00022692"/>
    </source>
</evidence>
<keyword evidence="2 7" id="KW-0812">Transmembrane</keyword>
<reference evidence="10" key="1">
    <citation type="submission" date="2021-01" db="EMBL/GenBank/DDBJ databases">
        <title>Whole genome shotgun sequence of Rugosimonospora africana NBRC 104875.</title>
        <authorList>
            <person name="Komaki H."/>
            <person name="Tamura T."/>
        </authorList>
    </citation>
    <scope>NUCLEOTIDE SEQUENCE</scope>
    <source>
        <strain evidence="10">NBRC 104875</strain>
    </source>
</reference>
<dbReference type="Pfam" id="PF00005">
    <property type="entry name" value="ABC_tran"/>
    <property type="match status" value="1"/>
</dbReference>
<dbReference type="GO" id="GO:0016887">
    <property type="term" value="F:ATP hydrolysis activity"/>
    <property type="evidence" value="ECO:0007669"/>
    <property type="project" value="InterPro"/>
</dbReference>
<dbReference type="PROSITE" id="PS50929">
    <property type="entry name" value="ABC_TM1F"/>
    <property type="match status" value="1"/>
</dbReference>
<dbReference type="InterPro" id="IPR036640">
    <property type="entry name" value="ABC1_TM_sf"/>
</dbReference>
<dbReference type="SMART" id="SM00382">
    <property type="entry name" value="AAA"/>
    <property type="match status" value="1"/>
</dbReference>
<evidence type="ECO:0000256" key="6">
    <source>
        <dbReference type="ARBA" id="ARBA00023136"/>
    </source>
</evidence>
<organism evidence="10 11">
    <name type="scientific">Rugosimonospora africana</name>
    <dbReference type="NCBI Taxonomy" id="556532"/>
    <lineage>
        <taxon>Bacteria</taxon>
        <taxon>Bacillati</taxon>
        <taxon>Actinomycetota</taxon>
        <taxon>Actinomycetes</taxon>
        <taxon>Micromonosporales</taxon>
        <taxon>Micromonosporaceae</taxon>
        <taxon>Rugosimonospora</taxon>
    </lineage>
</organism>
<dbReference type="Gene3D" id="3.40.50.300">
    <property type="entry name" value="P-loop containing nucleotide triphosphate hydrolases"/>
    <property type="match status" value="1"/>
</dbReference>
<feature type="transmembrane region" description="Helical" evidence="7">
    <location>
        <begin position="58"/>
        <end position="78"/>
    </location>
</feature>
<dbReference type="InterPro" id="IPR003439">
    <property type="entry name" value="ABC_transporter-like_ATP-bd"/>
</dbReference>
<dbReference type="PANTHER" id="PTHR43394:SF1">
    <property type="entry name" value="ATP-BINDING CASSETTE SUB-FAMILY B MEMBER 10, MITOCHONDRIAL"/>
    <property type="match status" value="1"/>
</dbReference>
<dbReference type="RefSeq" id="WP_203923018.1">
    <property type="nucleotide sequence ID" value="NZ_BONZ01000082.1"/>
</dbReference>
<evidence type="ECO:0000259" key="9">
    <source>
        <dbReference type="PROSITE" id="PS50929"/>
    </source>
</evidence>
<keyword evidence="3" id="KW-0547">Nucleotide-binding</keyword>
<dbReference type="GO" id="GO:0005524">
    <property type="term" value="F:ATP binding"/>
    <property type="evidence" value="ECO:0007669"/>
    <property type="project" value="UniProtKB-KW"/>
</dbReference>
<protein>
    <submittedName>
        <fullName evidence="10">ABC transporter permease</fullName>
    </submittedName>
</protein>
<dbReference type="InterPro" id="IPR003593">
    <property type="entry name" value="AAA+_ATPase"/>
</dbReference>
<comment type="caution">
    <text evidence="10">The sequence shown here is derived from an EMBL/GenBank/DDBJ whole genome shotgun (WGS) entry which is preliminary data.</text>
</comment>
<keyword evidence="11" id="KW-1185">Reference proteome</keyword>
<keyword evidence="5 7" id="KW-1133">Transmembrane helix</keyword>
<dbReference type="Gene3D" id="1.20.1560.10">
    <property type="entry name" value="ABC transporter type 1, transmembrane domain"/>
    <property type="match status" value="1"/>
</dbReference>
<feature type="domain" description="ABC transmembrane type-1" evidence="9">
    <location>
        <begin position="25"/>
        <end position="304"/>
    </location>
</feature>
<evidence type="ECO:0000256" key="4">
    <source>
        <dbReference type="ARBA" id="ARBA00022840"/>
    </source>
</evidence>
<dbReference type="InterPro" id="IPR011527">
    <property type="entry name" value="ABC1_TM_dom"/>
</dbReference>
<dbReference type="InterPro" id="IPR027417">
    <property type="entry name" value="P-loop_NTPase"/>
</dbReference>
<evidence type="ECO:0000256" key="7">
    <source>
        <dbReference type="SAM" id="Phobius"/>
    </source>
</evidence>
<dbReference type="GO" id="GO:0015421">
    <property type="term" value="F:ABC-type oligopeptide transporter activity"/>
    <property type="evidence" value="ECO:0007669"/>
    <property type="project" value="TreeGrafter"/>
</dbReference>
<proteinExistence type="predicted"/>
<dbReference type="Pfam" id="PF00664">
    <property type="entry name" value="ABC_membrane"/>
    <property type="match status" value="1"/>
</dbReference>
<dbReference type="SUPFAM" id="SSF52540">
    <property type="entry name" value="P-loop containing nucleoside triphosphate hydrolases"/>
    <property type="match status" value="1"/>
</dbReference>
<evidence type="ECO:0000256" key="1">
    <source>
        <dbReference type="ARBA" id="ARBA00004651"/>
    </source>
</evidence>
<sequence length="600" mass="63956">MRIFLAVRFLFALGLRVDAVRLLRATALAVALYAAAPLAALALRGLTDDVLAHRAGAALIAVVLAAVALVAQIMLGHFCHLDLVRVSDAQEMRLRGELTDLVNGPPRIDHLDRSEVADTVDLVRDNLLATTRSLEAVLQLAGLLVQMTVTIVLLGLASPLFAILPLCTVISVLLERTAQSTVENARERTAERLRLAKHLLELATSTGPVRELRLFGAEDEILHRQRAAWDEVTTAMWRAHLKAAVYRALGQGFFVLGYGGAVVLELYGALRGQASVGDLVLVITLAVQVSVQVSGALGVLSQLQVAGRTTDRIGQLRAVASATAEPSAGAGTAYAANVDGLSSRLTHGITLEDVSFTYPGAERPVLSGVSMHIPAGSTLALVGENGAGKSTLVKLLCGLYRPTSGRVLVDGHDLAGLDPTRWRSYVAALFQDFHHIELTLGESIGHGDIARASDTEAVTAAAGRARADRVLRTVPGGLNGYVGHSYADGTELSGGQWQTVALARTLMRQHPLLLILDEPAAALDPSAEHDLFERYASSARRENDGITVLISHRFSTVAMADLIAVLDHGQLTEYGTHHELMTARGLYAELFTLQARAYGS</sequence>
<dbReference type="AlphaFoldDB" id="A0A8J3R1C3"/>
<evidence type="ECO:0000313" key="10">
    <source>
        <dbReference type="EMBL" id="GIH19565.1"/>
    </source>
</evidence>
<dbReference type="Proteomes" id="UP000642748">
    <property type="component" value="Unassembled WGS sequence"/>
</dbReference>
<feature type="transmembrane region" description="Helical" evidence="7">
    <location>
        <begin position="143"/>
        <end position="174"/>
    </location>
</feature>
<dbReference type="InterPro" id="IPR039421">
    <property type="entry name" value="Type_1_exporter"/>
</dbReference>
<evidence type="ECO:0000313" key="11">
    <source>
        <dbReference type="Proteomes" id="UP000642748"/>
    </source>
</evidence>
<feature type="transmembrane region" description="Helical" evidence="7">
    <location>
        <begin position="29"/>
        <end position="46"/>
    </location>
</feature>
<dbReference type="GO" id="GO:0005886">
    <property type="term" value="C:plasma membrane"/>
    <property type="evidence" value="ECO:0007669"/>
    <property type="project" value="UniProtKB-SubCell"/>
</dbReference>
<dbReference type="PANTHER" id="PTHR43394">
    <property type="entry name" value="ATP-DEPENDENT PERMEASE MDL1, MITOCHONDRIAL"/>
    <property type="match status" value="1"/>
</dbReference>
<evidence type="ECO:0000256" key="5">
    <source>
        <dbReference type="ARBA" id="ARBA00022989"/>
    </source>
</evidence>
<accession>A0A8J3R1C3</accession>
<gene>
    <name evidence="10" type="ORF">Raf01_77370</name>
</gene>
<keyword evidence="4" id="KW-0067">ATP-binding</keyword>
<comment type="subcellular location">
    <subcellularLocation>
        <location evidence="1">Cell membrane</location>
        <topology evidence="1">Multi-pass membrane protein</topology>
    </subcellularLocation>
</comment>
<evidence type="ECO:0000259" key="8">
    <source>
        <dbReference type="PROSITE" id="PS50893"/>
    </source>
</evidence>